<dbReference type="Proteomes" id="UP000032671">
    <property type="component" value="Unassembled WGS sequence"/>
</dbReference>
<dbReference type="Proteomes" id="UP000196086">
    <property type="component" value="Unassembled WGS sequence"/>
</dbReference>
<evidence type="ECO:0000313" key="9">
    <source>
        <dbReference type="Proteomes" id="UP000321891"/>
    </source>
</evidence>
<reference evidence="5 9" key="3">
    <citation type="submission" date="2019-07" db="EMBL/GenBank/DDBJ databases">
        <title>Whole genome shotgun sequence of Acetobacter cibinongensis NBRC 16605.</title>
        <authorList>
            <person name="Hosoyama A."/>
            <person name="Uohara A."/>
            <person name="Ohji S."/>
            <person name="Ichikawa N."/>
        </authorList>
    </citation>
    <scope>NUCLEOTIDE SEQUENCE [LARGE SCALE GENOMIC DNA]</scope>
    <source>
        <strain evidence="5 9">NBRC 16605</strain>
    </source>
</reference>
<evidence type="ECO:0000259" key="3">
    <source>
        <dbReference type="Pfam" id="PF05532"/>
    </source>
</evidence>
<dbReference type="STRING" id="1231339.Abci_053_028"/>
<name>A0A1Z5YVZ1_9PROT</name>
<dbReference type="InterPro" id="IPR008462">
    <property type="entry name" value="CsbD"/>
</dbReference>
<feature type="compositionally biased region" description="Basic and acidic residues" evidence="2">
    <location>
        <begin position="18"/>
        <end position="32"/>
    </location>
</feature>
<dbReference type="Pfam" id="PF05532">
    <property type="entry name" value="CsbD"/>
    <property type="match status" value="1"/>
</dbReference>
<evidence type="ECO:0000256" key="2">
    <source>
        <dbReference type="SAM" id="MobiDB-lite"/>
    </source>
</evidence>
<evidence type="ECO:0000313" key="4">
    <source>
        <dbReference type="EMBL" id="GAN61674.1"/>
    </source>
</evidence>
<accession>A0A1Z5YVZ1</accession>
<dbReference type="EMBL" id="BJVU01000015">
    <property type="protein sequence ID" value="GEL59854.1"/>
    <property type="molecule type" value="Genomic_DNA"/>
</dbReference>
<reference evidence="6 8" key="2">
    <citation type="submission" date="2014-06" db="EMBL/GenBank/DDBJ databases">
        <authorList>
            <person name="Ju J."/>
            <person name="Zhang J."/>
        </authorList>
    </citation>
    <scope>NUCLEOTIDE SEQUENCE [LARGE SCALE GENOMIC DNA]</scope>
    <source>
        <strain evidence="6 8">DsW_47</strain>
    </source>
</reference>
<dbReference type="InterPro" id="IPR036629">
    <property type="entry name" value="YjbJ_sf"/>
</dbReference>
<dbReference type="SUPFAM" id="SSF69047">
    <property type="entry name" value="Hypothetical protein YjbJ"/>
    <property type="match status" value="1"/>
</dbReference>
<dbReference type="PANTHER" id="PTHR34977:SF1">
    <property type="entry name" value="UPF0337 PROTEIN YJBJ"/>
    <property type="match status" value="1"/>
</dbReference>
<evidence type="ECO:0000313" key="7">
    <source>
        <dbReference type="Proteomes" id="UP000032671"/>
    </source>
</evidence>
<dbReference type="RefSeq" id="WP_048839705.1">
    <property type="nucleotide sequence ID" value="NZ_BAMV01000051.1"/>
</dbReference>
<evidence type="ECO:0000313" key="5">
    <source>
        <dbReference type="EMBL" id="GEL59854.1"/>
    </source>
</evidence>
<dbReference type="EMBL" id="JOMQ01000017">
    <property type="protein sequence ID" value="OUJ03102.1"/>
    <property type="molecule type" value="Genomic_DNA"/>
</dbReference>
<organism evidence="6 8">
    <name type="scientific">Acetobacter cibinongensis</name>
    <dbReference type="NCBI Taxonomy" id="146475"/>
    <lineage>
        <taxon>Bacteria</taxon>
        <taxon>Pseudomonadati</taxon>
        <taxon>Pseudomonadota</taxon>
        <taxon>Alphaproteobacteria</taxon>
        <taxon>Acetobacterales</taxon>
        <taxon>Acetobacteraceae</taxon>
        <taxon>Acetobacter</taxon>
    </lineage>
</organism>
<protein>
    <submittedName>
        <fullName evidence="4">Stress response protein CsbD</fullName>
    </submittedName>
    <submittedName>
        <fullName evidence="5">UPF0337 protein</fullName>
    </submittedName>
</protein>
<evidence type="ECO:0000313" key="6">
    <source>
        <dbReference type="EMBL" id="OUJ03102.1"/>
    </source>
</evidence>
<evidence type="ECO:0000256" key="1">
    <source>
        <dbReference type="ARBA" id="ARBA00009129"/>
    </source>
</evidence>
<comment type="similarity">
    <text evidence="1">Belongs to the UPF0337 (CsbD) family.</text>
</comment>
<dbReference type="InterPro" id="IPR050423">
    <property type="entry name" value="UPF0337_stress_rsp"/>
</dbReference>
<keyword evidence="9" id="KW-1185">Reference proteome</keyword>
<dbReference type="EMBL" id="BAMV01000051">
    <property type="protein sequence ID" value="GAN61674.1"/>
    <property type="molecule type" value="Genomic_DNA"/>
</dbReference>
<proteinExistence type="inferred from homology"/>
<comment type="caution">
    <text evidence="6">The sequence shown here is derived from an EMBL/GenBank/DDBJ whole genome shotgun (WGS) entry which is preliminary data.</text>
</comment>
<gene>
    <name evidence="4" type="ORF">Abci_053_028</name>
    <name evidence="5" type="ORF">ACI01nite_24560</name>
    <name evidence="6" type="ORF">HK14_03580</name>
</gene>
<feature type="region of interest" description="Disordered" evidence="2">
    <location>
        <begin position="44"/>
        <end position="63"/>
    </location>
</feature>
<dbReference type="PANTHER" id="PTHR34977">
    <property type="entry name" value="UPF0337 PROTEIN YJBJ"/>
    <property type="match status" value="1"/>
</dbReference>
<dbReference type="OrthoDB" id="7226109at2"/>
<accession>A0A0D6N6R8</accession>
<dbReference type="Proteomes" id="UP000321891">
    <property type="component" value="Unassembled WGS sequence"/>
</dbReference>
<feature type="region of interest" description="Disordered" evidence="2">
    <location>
        <begin position="1"/>
        <end position="32"/>
    </location>
</feature>
<dbReference type="AlphaFoldDB" id="A0A1Z5YVZ1"/>
<feature type="domain" description="CsbD-like" evidence="3">
    <location>
        <begin position="6"/>
        <end position="58"/>
    </location>
</feature>
<dbReference type="Gene3D" id="1.10.1470.10">
    <property type="entry name" value="YjbJ"/>
    <property type="match status" value="1"/>
</dbReference>
<evidence type="ECO:0000313" key="8">
    <source>
        <dbReference type="Proteomes" id="UP000196086"/>
    </source>
</evidence>
<reference evidence="4 7" key="1">
    <citation type="submission" date="2012-11" db="EMBL/GenBank/DDBJ databases">
        <title>Whole genome sequence of Acetobacter cibinongensis 4H-1.</title>
        <authorList>
            <person name="Azuma Y."/>
            <person name="Higashiura N."/>
            <person name="Hirakawa H."/>
            <person name="Matsushita K."/>
        </authorList>
    </citation>
    <scope>NUCLEOTIDE SEQUENCE [LARGE SCALE GENOMIC DNA]</scope>
    <source>
        <strain evidence="4 7">4H-1</strain>
    </source>
</reference>
<sequence length="63" mass="6671">MSSFTDKVQGAANQVAGKIKEEAGKLTDNDRLRAEGVAQNIKGKVQEKAGDAKDAVKKGIDKL</sequence>